<feature type="region of interest" description="Disordered" evidence="7">
    <location>
        <begin position="55"/>
        <end position="79"/>
    </location>
</feature>
<evidence type="ECO:0000313" key="11">
    <source>
        <dbReference type="Proteomes" id="UP000319143"/>
    </source>
</evidence>
<name>A0A5C6DES2_9BACT</name>
<dbReference type="PANTHER" id="PTHR43289">
    <property type="entry name" value="MITOGEN-ACTIVATED PROTEIN KINASE KINASE KINASE 20-RELATED"/>
    <property type="match status" value="1"/>
</dbReference>
<evidence type="ECO:0000313" key="10">
    <source>
        <dbReference type="EMBL" id="TWU34327.1"/>
    </source>
</evidence>
<dbReference type="Pfam" id="PF00069">
    <property type="entry name" value="Pkinase"/>
    <property type="match status" value="1"/>
</dbReference>
<sequence>MTHFDETIAGPPLPPSDPSPNACQTCGTKLAAKLVNGRCPECLLAPTWVEPKKSSSLDSDIAETMESKSAGSGVDEPTPLELGSKAKSFGNYILLEEIARGGMGVVYRARHQTLGREVALKLILSGQFASDSDIRRFQLEAESAAALDHLGIVPIYEIGEQDGHHFFTMKLIEGGSLADRMTEFQGDIRNFVDLLAKVASSIDYAHRRGILHRDIKPANILLDRQGAPVVTDLGLAKHMQADSDLTGTGAIVGTPAYMPPEQATASKEITTAADVYSLGAILYQALTGRPPHQAESAVATLMQAAKGDIQPPSERNRNVDRVLELICMKCLSRDPDDRYASAGAFAQDLRHWLAGESVSVRAKSFTSIFGDLVTNQLRSAIGAMLFGVLGGISLGLPIYTSFANRFFSNEGARFHIGRLRETLPGVDLRDPWWLYPPSQLFGPIALLGILFCLILGILIQRVVRPKDIRQAVAIGLVAGLLMTIVEFGMYGISANWQTFAVANAGQIETLADAGFAGPKERQEAVEELHQRYPDLRALPDDQKSQTIAQLISTQIMIASPPVAVSCLSGCLIFATVFCLFGTVHAHRLDHTDFHWANRLLRYLEVMLLLFAGGLFAAICVFAFNGMLDDGDHKVPLSLQLLGPLGLCILAVLPGWLHARWYLRWSGYALLYGIVLMA</sequence>
<dbReference type="AlphaFoldDB" id="A0A5C6DES2"/>
<protein>
    <recommendedName>
        <fullName evidence="1">non-specific serine/threonine protein kinase</fullName>
        <ecNumber evidence="1">2.7.11.1</ecNumber>
    </recommendedName>
</protein>
<evidence type="ECO:0000256" key="2">
    <source>
        <dbReference type="ARBA" id="ARBA00022527"/>
    </source>
</evidence>
<dbReference type="RefSeq" id="WP_146528729.1">
    <property type="nucleotide sequence ID" value="NZ_SJPV01000008.1"/>
</dbReference>
<dbReference type="Gene3D" id="3.30.200.20">
    <property type="entry name" value="Phosphorylase Kinase, domain 1"/>
    <property type="match status" value="1"/>
</dbReference>
<dbReference type="GO" id="GO:0004674">
    <property type="term" value="F:protein serine/threonine kinase activity"/>
    <property type="evidence" value="ECO:0007669"/>
    <property type="project" value="UniProtKB-KW"/>
</dbReference>
<dbReference type="PROSITE" id="PS00108">
    <property type="entry name" value="PROTEIN_KINASE_ST"/>
    <property type="match status" value="1"/>
</dbReference>
<feature type="transmembrane region" description="Helical" evidence="8">
    <location>
        <begin position="471"/>
        <end position="492"/>
    </location>
</feature>
<evidence type="ECO:0000256" key="5">
    <source>
        <dbReference type="ARBA" id="ARBA00022777"/>
    </source>
</evidence>
<evidence type="ECO:0000259" key="9">
    <source>
        <dbReference type="PROSITE" id="PS50011"/>
    </source>
</evidence>
<dbReference type="SMART" id="SM00220">
    <property type="entry name" value="S_TKc"/>
    <property type="match status" value="1"/>
</dbReference>
<dbReference type="PANTHER" id="PTHR43289:SF6">
    <property type="entry name" value="SERINE_THREONINE-PROTEIN KINASE NEKL-3"/>
    <property type="match status" value="1"/>
</dbReference>
<feature type="transmembrane region" description="Helical" evidence="8">
    <location>
        <begin position="636"/>
        <end position="656"/>
    </location>
</feature>
<dbReference type="SUPFAM" id="SSF56112">
    <property type="entry name" value="Protein kinase-like (PK-like)"/>
    <property type="match status" value="1"/>
</dbReference>
<keyword evidence="5 10" id="KW-0418">Kinase</keyword>
<keyword evidence="6" id="KW-0067">ATP-binding</keyword>
<evidence type="ECO:0000256" key="7">
    <source>
        <dbReference type="SAM" id="MobiDB-lite"/>
    </source>
</evidence>
<keyword evidence="11" id="KW-1185">Reference proteome</keyword>
<feature type="transmembrane region" description="Helical" evidence="8">
    <location>
        <begin position="602"/>
        <end position="624"/>
    </location>
</feature>
<accession>A0A5C6DES2</accession>
<evidence type="ECO:0000256" key="1">
    <source>
        <dbReference type="ARBA" id="ARBA00012513"/>
    </source>
</evidence>
<keyword evidence="3 10" id="KW-0808">Transferase</keyword>
<dbReference type="InterPro" id="IPR008271">
    <property type="entry name" value="Ser/Thr_kinase_AS"/>
</dbReference>
<proteinExistence type="predicted"/>
<dbReference type="InterPro" id="IPR000719">
    <property type="entry name" value="Prot_kinase_dom"/>
</dbReference>
<dbReference type="InterPro" id="IPR011009">
    <property type="entry name" value="Kinase-like_dom_sf"/>
</dbReference>
<dbReference type="PROSITE" id="PS50011">
    <property type="entry name" value="PROTEIN_KINASE_DOM"/>
    <property type="match status" value="1"/>
</dbReference>
<comment type="caution">
    <text evidence="10">The sequence shown here is derived from an EMBL/GenBank/DDBJ whole genome shotgun (WGS) entry which is preliminary data.</text>
</comment>
<dbReference type="FunFam" id="1.10.510.10:FF:000021">
    <property type="entry name" value="Serine/threonine protein kinase"/>
    <property type="match status" value="1"/>
</dbReference>
<gene>
    <name evidence="10" type="primary">prkC_17</name>
    <name evidence="10" type="ORF">Poly41_44740</name>
</gene>
<dbReference type="Gene3D" id="1.10.510.10">
    <property type="entry name" value="Transferase(Phosphotransferase) domain 1"/>
    <property type="match status" value="1"/>
</dbReference>
<dbReference type="EC" id="2.7.11.1" evidence="1"/>
<dbReference type="GO" id="GO:0005524">
    <property type="term" value="F:ATP binding"/>
    <property type="evidence" value="ECO:0007669"/>
    <property type="project" value="UniProtKB-KW"/>
</dbReference>
<keyword evidence="8" id="KW-1133">Transmembrane helix</keyword>
<feature type="transmembrane region" description="Helical" evidence="8">
    <location>
        <begin position="440"/>
        <end position="459"/>
    </location>
</feature>
<evidence type="ECO:0000256" key="4">
    <source>
        <dbReference type="ARBA" id="ARBA00022741"/>
    </source>
</evidence>
<evidence type="ECO:0000256" key="3">
    <source>
        <dbReference type="ARBA" id="ARBA00022679"/>
    </source>
</evidence>
<evidence type="ECO:0000256" key="8">
    <source>
        <dbReference type="SAM" id="Phobius"/>
    </source>
</evidence>
<organism evidence="10 11">
    <name type="scientific">Novipirellula artificiosorum</name>
    <dbReference type="NCBI Taxonomy" id="2528016"/>
    <lineage>
        <taxon>Bacteria</taxon>
        <taxon>Pseudomonadati</taxon>
        <taxon>Planctomycetota</taxon>
        <taxon>Planctomycetia</taxon>
        <taxon>Pirellulales</taxon>
        <taxon>Pirellulaceae</taxon>
        <taxon>Novipirellula</taxon>
    </lineage>
</organism>
<keyword evidence="4" id="KW-0547">Nucleotide-binding</keyword>
<feature type="region of interest" description="Disordered" evidence="7">
    <location>
        <begin position="1"/>
        <end position="21"/>
    </location>
</feature>
<feature type="domain" description="Protein kinase" evidence="9">
    <location>
        <begin position="92"/>
        <end position="353"/>
    </location>
</feature>
<dbReference type="EMBL" id="SJPV01000008">
    <property type="protein sequence ID" value="TWU34327.1"/>
    <property type="molecule type" value="Genomic_DNA"/>
</dbReference>
<keyword evidence="8" id="KW-0472">Membrane</keyword>
<dbReference type="CDD" id="cd14014">
    <property type="entry name" value="STKc_PknB_like"/>
    <property type="match status" value="1"/>
</dbReference>
<dbReference type="Proteomes" id="UP000319143">
    <property type="component" value="Unassembled WGS sequence"/>
</dbReference>
<keyword evidence="8" id="KW-0812">Transmembrane</keyword>
<reference evidence="10 11" key="1">
    <citation type="submission" date="2019-02" db="EMBL/GenBank/DDBJ databases">
        <title>Deep-cultivation of Planctomycetes and their phenomic and genomic characterization uncovers novel biology.</title>
        <authorList>
            <person name="Wiegand S."/>
            <person name="Jogler M."/>
            <person name="Boedeker C."/>
            <person name="Pinto D."/>
            <person name="Vollmers J."/>
            <person name="Rivas-Marin E."/>
            <person name="Kohn T."/>
            <person name="Peeters S.H."/>
            <person name="Heuer A."/>
            <person name="Rast P."/>
            <person name="Oberbeckmann S."/>
            <person name="Bunk B."/>
            <person name="Jeske O."/>
            <person name="Meyerdierks A."/>
            <person name="Storesund J.E."/>
            <person name="Kallscheuer N."/>
            <person name="Luecker S."/>
            <person name="Lage O.M."/>
            <person name="Pohl T."/>
            <person name="Merkel B.J."/>
            <person name="Hornburger P."/>
            <person name="Mueller R.-W."/>
            <person name="Bruemmer F."/>
            <person name="Labrenz M."/>
            <person name="Spormann A.M."/>
            <person name="Op Den Camp H."/>
            <person name="Overmann J."/>
            <person name="Amann R."/>
            <person name="Jetten M.S.M."/>
            <person name="Mascher T."/>
            <person name="Medema M.H."/>
            <person name="Devos D.P."/>
            <person name="Kaster A.-K."/>
            <person name="Ovreas L."/>
            <person name="Rohde M."/>
            <person name="Galperin M.Y."/>
            <person name="Jogler C."/>
        </authorList>
    </citation>
    <scope>NUCLEOTIDE SEQUENCE [LARGE SCALE GENOMIC DNA]</scope>
    <source>
        <strain evidence="10 11">Poly41</strain>
    </source>
</reference>
<dbReference type="OrthoDB" id="255496at2"/>
<feature type="transmembrane region" description="Helical" evidence="8">
    <location>
        <begin position="562"/>
        <end position="581"/>
    </location>
</feature>
<feature type="transmembrane region" description="Helical" evidence="8">
    <location>
        <begin position="380"/>
        <end position="399"/>
    </location>
</feature>
<keyword evidence="2" id="KW-0723">Serine/threonine-protein kinase</keyword>
<evidence type="ECO:0000256" key="6">
    <source>
        <dbReference type="ARBA" id="ARBA00022840"/>
    </source>
</evidence>